<evidence type="ECO:0000256" key="5">
    <source>
        <dbReference type="ARBA" id="ARBA00022989"/>
    </source>
</evidence>
<dbReference type="SUPFAM" id="SSF53850">
    <property type="entry name" value="Periplasmic binding protein-like II"/>
    <property type="match status" value="1"/>
</dbReference>
<feature type="chain" id="PRO_5046450106" evidence="13">
    <location>
        <begin position="20"/>
        <end position="371"/>
    </location>
</feature>
<organism evidence="15 16">
    <name type="scientific">Priapulus caudatus</name>
    <name type="common">Priapulid worm</name>
    <dbReference type="NCBI Taxonomy" id="37621"/>
    <lineage>
        <taxon>Eukaryota</taxon>
        <taxon>Metazoa</taxon>
        <taxon>Ecdysozoa</taxon>
        <taxon>Scalidophora</taxon>
        <taxon>Priapulida</taxon>
        <taxon>Priapulimorpha</taxon>
        <taxon>Priapulimorphida</taxon>
        <taxon>Priapulidae</taxon>
        <taxon>Priapulus</taxon>
    </lineage>
</organism>
<keyword evidence="13" id="KW-0732">Signal</keyword>
<dbReference type="InterPro" id="IPR015683">
    <property type="entry name" value="Ionotropic_Glu_rcpt"/>
</dbReference>
<evidence type="ECO:0000256" key="11">
    <source>
        <dbReference type="ARBA" id="ARBA00023303"/>
    </source>
</evidence>
<dbReference type="Proteomes" id="UP000695022">
    <property type="component" value="Unplaced"/>
</dbReference>
<feature type="signal peptide" evidence="13">
    <location>
        <begin position="1"/>
        <end position="19"/>
    </location>
</feature>
<dbReference type="Pfam" id="PF00060">
    <property type="entry name" value="Lig_chan"/>
    <property type="match status" value="1"/>
</dbReference>
<keyword evidence="8" id="KW-0675">Receptor</keyword>
<comment type="subcellular location">
    <subcellularLocation>
        <location evidence="1">Membrane</location>
        <topology evidence="1">Multi-pass membrane protein</topology>
    </subcellularLocation>
</comment>
<keyword evidence="7 12" id="KW-0472">Membrane</keyword>
<dbReference type="SMART" id="SM00079">
    <property type="entry name" value="PBPe"/>
    <property type="match status" value="1"/>
</dbReference>
<keyword evidence="4 12" id="KW-0812">Transmembrane</keyword>
<protein>
    <submittedName>
        <fullName evidence="16">Glutamate receptor 4-like</fullName>
    </submittedName>
</protein>
<dbReference type="PANTHER" id="PTHR18966">
    <property type="entry name" value="IONOTROPIC GLUTAMATE RECEPTOR"/>
    <property type="match status" value="1"/>
</dbReference>
<keyword evidence="11" id="KW-0407">Ion channel</keyword>
<reference evidence="16" key="1">
    <citation type="submission" date="2025-08" db="UniProtKB">
        <authorList>
            <consortium name="RefSeq"/>
        </authorList>
    </citation>
    <scope>IDENTIFICATION</scope>
</reference>
<name>A0ABM1E898_PRICU</name>
<feature type="transmembrane region" description="Helical" evidence="12">
    <location>
        <begin position="261"/>
        <end position="283"/>
    </location>
</feature>
<proteinExistence type="inferred from homology"/>
<dbReference type="SUPFAM" id="SSF81324">
    <property type="entry name" value="Voltage-gated potassium channels"/>
    <property type="match status" value="1"/>
</dbReference>
<evidence type="ECO:0000256" key="7">
    <source>
        <dbReference type="ARBA" id="ARBA00023136"/>
    </source>
</evidence>
<dbReference type="InterPro" id="IPR001320">
    <property type="entry name" value="Iontro_rcpt_C"/>
</dbReference>
<keyword evidence="9" id="KW-0325">Glycoprotein</keyword>
<evidence type="ECO:0000256" key="10">
    <source>
        <dbReference type="ARBA" id="ARBA00023286"/>
    </source>
</evidence>
<evidence type="ECO:0000256" key="9">
    <source>
        <dbReference type="ARBA" id="ARBA00023180"/>
    </source>
</evidence>
<evidence type="ECO:0000313" key="16">
    <source>
        <dbReference type="RefSeq" id="XP_014668419.1"/>
    </source>
</evidence>
<gene>
    <name evidence="16" type="primary">LOC106809741</name>
</gene>
<dbReference type="Gene3D" id="3.40.190.10">
    <property type="entry name" value="Periplasmic binding protein-like II"/>
    <property type="match status" value="1"/>
</dbReference>
<evidence type="ECO:0000256" key="8">
    <source>
        <dbReference type="ARBA" id="ARBA00023170"/>
    </source>
</evidence>
<evidence type="ECO:0000256" key="3">
    <source>
        <dbReference type="ARBA" id="ARBA00022448"/>
    </source>
</evidence>
<evidence type="ECO:0000259" key="14">
    <source>
        <dbReference type="SMART" id="SM00079"/>
    </source>
</evidence>
<evidence type="ECO:0000256" key="1">
    <source>
        <dbReference type="ARBA" id="ARBA00004141"/>
    </source>
</evidence>
<sequence length="371" mass="41173">MAAVTGVSVVLFLVSRFSPYEWRVEQCGGDAEIVNDFTIFNSLWFSLGAFMQQGCNITPRSVSGRIVGSVWWFFTLIMISSYTANLAAFLTVERMAAPIESADDLAKQMEIQYGTYIGGSTYKFFASSSLPLYKRMWSYMSTQKPSVFTASTRAGIERVRNSKGKYAFLLESLTNDYENTRKPCTTMRVGSNLDSKGYGVATPHGSELREKLTLAVLKLREMGDLHKLQTKWWDDNSECLGSSSNQEASQSPELNIHNVIGIFYILVGGLLLSLLTTSAEFAYRSHSEANQTKQSMWSSMKQRLIEMSTGDHMEEDRHSDIEAVTELEQESIAGVAGVSNMTYYGSASLTLRAGETSVTMAATPFNAHTEV</sequence>
<dbReference type="Gene3D" id="1.10.287.70">
    <property type="match status" value="1"/>
</dbReference>
<evidence type="ECO:0000256" key="6">
    <source>
        <dbReference type="ARBA" id="ARBA00023065"/>
    </source>
</evidence>
<evidence type="ECO:0000256" key="2">
    <source>
        <dbReference type="ARBA" id="ARBA00008685"/>
    </source>
</evidence>
<dbReference type="RefSeq" id="XP_014668419.1">
    <property type="nucleotide sequence ID" value="XM_014812933.1"/>
</dbReference>
<keyword evidence="15" id="KW-1185">Reference proteome</keyword>
<feature type="transmembrane region" description="Helical" evidence="12">
    <location>
        <begin position="70"/>
        <end position="92"/>
    </location>
</feature>
<comment type="similarity">
    <text evidence="2">Belongs to the glutamate-gated ion channel (TC 1.A.10.1) family.</text>
</comment>
<keyword evidence="3" id="KW-0813">Transport</keyword>
<keyword evidence="6" id="KW-0406">Ion transport</keyword>
<dbReference type="GeneID" id="106809741"/>
<evidence type="ECO:0000256" key="13">
    <source>
        <dbReference type="SAM" id="SignalP"/>
    </source>
</evidence>
<evidence type="ECO:0000313" key="15">
    <source>
        <dbReference type="Proteomes" id="UP000695022"/>
    </source>
</evidence>
<evidence type="ECO:0000256" key="12">
    <source>
        <dbReference type="SAM" id="Phobius"/>
    </source>
</evidence>
<accession>A0ABM1E898</accession>
<keyword evidence="5 12" id="KW-1133">Transmembrane helix</keyword>
<keyword evidence="10" id="KW-1071">Ligand-gated ion channel</keyword>
<feature type="domain" description="Ionotropic glutamate receptor C-terminal" evidence="14">
    <location>
        <begin position="1"/>
        <end position="235"/>
    </location>
</feature>
<evidence type="ECO:0000256" key="4">
    <source>
        <dbReference type="ARBA" id="ARBA00022692"/>
    </source>
</evidence>